<proteinExistence type="predicted"/>
<dbReference type="InterPro" id="IPR013486">
    <property type="entry name" value="SpoIID/LytB"/>
</dbReference>
<dbReference type="AlphaFoldDB" id="A0A645EJ23"/>
<dbReference type="GO" id="GO:0030435">
    <property type="term" value="P:sporulation resulting in formation of a cellular spore"/>
    <property type="evidence" value="ECO:0007669"/>
    <property type="project" value="InterPro"/>
</dbReference>
<dbReference type="NCBIfam" id="TIGR02669">
    <property type="entry name" value="SpoIID_LytB"/>
    <property type="match status" value="1"/>
</dbReference>
<sequence length="188" mass="20546">MENAVSLTDGQTILYDGQPILAVFHSSSAGKTKNSGEVWTGDLPYLRSVSSPEGENVPNYYSRAEFTPEEFKKLFLAAYPEAKLSGSADGWIRERKVSEDGNVDSVTVGGVSVRGTQMRTIFSLRSTTFETEIQDGNIVFFVTGYGHGVGMSQYGAQQMAKDGSDWKDIITHYYTGVTVALYLPEALS</sequence>
<organism evidence="1">
    <name type="scientific">bioreactor metagenome</name>
    <dbReference type="NCBI Taxonomy" id="1076179"/>
    <lineage>
        <taxon>unclassified sequences</taxon>
        <taxon>metagenomes</taxon>
        <taxon>ecological metagenomes</taxon>
    </lineage>
</organism>
<reference evidence="1" key="1">
    <citation type="submission" date="2019-08" db="EMBL/GenBank/DDBJ databases">
        <authorList>
            <person name="Kucharzyk K."/>
            <person name="Murdoch R.W."/>
            <person name="Higgins S."/>
            <person name="Loffler F."/>
        </authorList>
    </citation>
    <scope>NUCLEOTIDE SEQUENCE</scope>
</reference>
<gene>
    <name evidence="1" type="ORF">SDC9_148539</name>
</gene>
<evidence type="ECO:0008006" key="2">
    <source>
        <dbReference type="Google" id="ProtNLM"/>
    </source>
</evidence>
<comment type="caution">
    <text evidence="1">The sequence shown here is derived from an EMBL/GenBank/DDBJ whole genome shotgun (WGS) entry which is preliminary data.</text>
</comment>
<accession>A0A645EJ23</accession>
<protein>
    <recommendedName>
        <fullName evidence="2">Amidase enhancer</fullName>
    </recommendedName>
</protein>
<dbReference type="EMBL" id="VSSQ01047349">
    <property type="protein sequence ID" value="MPN01330.1"/>
    <property type="molecule type" value="Genomic_DNA"/>
</dbReference>
<evidence type="ECO:0000313" key="1">
    <source>
        <dbReference type="EMBL" id="MPN01330.1"/>
    </source>
</evidence>
<name>A0A645EJ23_9ZZZZ</name>